<evidence type="ECO:0000256" key="1">
    <source>
        <dbReference type="ARBA" id="ARBA00023015"/>
    </source>
</evidence>
<evidence type="ECO:0000313" key="6">
    <source>
        <dbReference type="Proteomes" id="UP000593802"/>
    </source>
</evidence>
<dbReference type="InterPro" id="IPR011711">
    <property type="entry name" value="GntR_C"/>
</dbReference>
<dbReference type="SUPFAM" id="SSF48008">
    <property type="entry name" value="GntR ligand-binding domain-like"/>
    <property type="match status" value="1"/>
</dbReference>
<dbReference type="SUPFAM" id="SSF46785">
    <property type="entry name" value="Winged helix' DNA-binding domain"/>
    <property type="match status" value="1"/>
</dbReference>
<dbReference type="EMBL" id="AP023366">
    <property type="protein sequence ID" value="BCJ85638.1"/>
    <property type="molecule type" value="Genomic_DNA"/>
</dbReference>
<reference evidence="5 6" key="1">
    <citation type="submission" date="2020-08" db="EMBL/GenBank/DDBJ databases">
        <title>Complete Genome Sequence of Effusibacillus dendaii Strain skT53, Isolated from Farmland soil.</title>
        <authorList>
            <person name="Konishi T."/>
            <person name="Kawasaki H."/>
        </authorList>
    </citation>
    <scope>NUCLEOTIDE SEQUENCE [LARGE SCALE GENOMIC DNA]</scope>
    <source>
        <strain evidence="6">skT53</strain>
    </source>
</reference>
<dbReference type="Pfam" id="PF07729">
    <property type="entry name" value="FCD"/>
    <property type="match status" value="1"/>
</dbReference>
<proteinExistence type="predicted"/>
<organism evidence="5 6">
    <name type="scientific">Effusibacillus dendaii</name>
    <dbReference type="NCBI Taxonomy" id="2743772"/>
    <lineage>
        <taxon>Bacteria</taxon>
        <taxon>Bacillati</taxon>
        <taxon>Bacillota</taxon>
        <taxon>Bacilli</taxon>
        <taxon>Bacillales</taxon>
        <taxon>Alicyclobacillaceae</taxon>
        <taxon>Effusibacillus</taxon>
    </lineage>
</organism>
<dbReference type="InterPro" id="IPR036390">
    <property type="entry name" value="WH_DNA-bd_sf"/>
</dbReference>
<evidence type="ECO:0000313" key="5">
    <source>
        <dbReference type="EMBL" id="BCJ85638.1"/>
    </source>
</evidence>
<dbReference type="KEGG" id="eff:skT53_06230"/>
<dbReference type="InterPro" id="IPR008920">
    <property type="entry name" value="TF_FadR/GntR_C"/>
</dbReference>
<keyword evidence="3" id="KW-0804">Transcription</keyword>
<dbReference type="InterPro" id="IPR000524">
    <property type="entry name" value="Tscrpt_reg_HTH_GntR"/>
</dbReference>
<feature type="domain" description="HTH gntR-type" evidence="4">
    <location>
        <begin position="8"/>
        <end position="75"/>
    </location>
</feature>
<keyword evidence="2" id="KW-0238">DNA-binding</keyword>
<gene>
    <name evidence="5" type="ORF">skT53_06230</name>
</gene>
<protein>
    <submittedName>
        <fullName evidence="5">GntR family transcriptional regulator</fullName>
    </submittedName>
</protein>
<dbReference type="Gene3D" id="1.20.120.530">
    <property type="entry name" value="GntR ligand-binding domain-like"/>
    <property type="match status" value="1"/>
</dbReference>
<evidence type="ECO:0000256" key="2">
    <source>
        <dbReference type="ARBA" id="ARBA00023125"/>
    </source>
</evidence>
<dbReference type="SMART" id="SM00895">
    <property type="entry name" value="FCD"/>
    <property type="match status" value="1"/>
</dbReference>
<dbReference type="Pfam" id="PF00392">
    <property type="entry name" value="GntR"/>
    <property type="match status" value="1"/>
</dbReference>
<dbReference type="GO" id="GO:0003677">
    <property type="term" value="F:DNA binding"/>
    <property type="evidence" value="ECO:0007669"/>
    <property type="project" value="UniProtKB-KW"/>
</dbReference>
<accession>A0A7I8D657</accession>
<dbReference type="RefSeq" id="WP_200759738.1">
    <property type="nucleotide sequence ID" value="NZ_AP023366.1"/>
</dbReference>
<sequence>MKAANKENPLYELIYNSLRTSIFSGELRPGERLIDSRIAEEMGVSRSPVREAFRKLEHDELLKNKDGLIFVYEPSLQDVIDLYQVRVGLEAVAAYLATQYMPDAELEKLQNSIYEAEHAIKNNKINEVVDLNTFFHEFVVMWSKNSQLQKMMSNIRSRVLLYRNTLFKQYNRGDDFVPEHQAVVDAIRERNPKMAAKKMSEHTMNDMNIFKKLYVAEFRY</sequence>
<dbReference type="InterPro" id="IPR036388">
    <property type="entry name" value="WH-like_DNA-bd_sf"/>
</dbReference>
<keyword evidence="6" id="KW-1185">Reference proteome</keyword>
<dbReference type="GO" id="GO:0003700">
    <property type="term" value="F:DNA-binding transcription factor activity"/>
    <property type="evidence" value="ECO:0007669"/>
    <property type="project" value="InterPro"/>
</dbReference>
<evidence type="ECO:0000259" key="4">
    <source>
        <dbReference type="PROSITE" id="PS50949"/>
    </source>
</evidence>
<dbReference type="CDD" id="cd07377">
    <property type="entry name" value="WHTH_GntR"/>
    <property type="match status" value="1"/>
</dbReference>
<dbReference type="AlphaFoldDB" id="A0A7I8D657"/>
<dbReference type="PROSITE" id="PS50949">
    <property type="entry name" value="HTH_GNTR"/>
    <property type="match status" value="1"/>
</dbReference>
<name>A0A7I8D657_9BACL</name>
<evidence type="ECO:0000256" key="3">
    <source>
        <dbReference type="ARBA" id="ARBA00023163"/>
    </source>
</evidence>
<dbReference type="Gene3D" id="1.10.10.10">
    <property type="entry name" value="Winged helix-like DNA-binding domain superfamily/Winged helix DNA-binding domain"/>
    <property type="match status" value="1"/>
</dbReference>
<dbReference type="PANTHER" id="PTHR43537:SF5">
    <property type="entry name" value="UXU OPERON TRANSCRIPTIONAL REGULATOR"/>
    <property type="match status" value="1"/>
</dbReference>
<dbReference type="SMART" id="SM00345">
    <property type="entry name" value="HTH_GNTR"/>
    <property type="match status" value="1"/>
</dbReference>
<dbReference type="PANTHER" id="PTHR43537">
    <property type="entry name" value="TRANSCRIPTIONAL REGULATOR, GNTR FAMILY"/>
    <property type="match status" value="1"/>
</dbReference>
<dbReference type="Proteomes" id="UP000593802">
    <property type="component" value="Chromosome"/>
</dbReference>
<keyword evidence="1" id="KW-0805">Transcription regulation</keyword>